<dbReference type="Proteomes" id="UP001281761">
    <property type="component" value="Unassembled WGS sequence"/>
</dbReference>
<feature type="compositionally biased region" description="Polar residues" evidence="1">
    <location>
        <begin position="1801"/>
        <end position="1815"/>
    </location>
</feature>
<evidence type="ECO:0000313" key="2">
    <source>
        <dbReference type="EMBL" id="KAK2963962.1"/>
    </source>
</evidence>
<organism evidence="2 3">
    <name type="scientific">Blattamonas nauphoetae</name>
    <dbReference type="NCBI Taxonomy" id="2049346"/>
    <lineage>
        <taxon>Eukaryota</taxon>
        <taxon>Metamonada</taxon>
        <taxon>Preaxostyla</taxon>
        <taxon>Oxymonadida</taxon>
        <taxon>Blattamonas</taxon>
    </lineage>
</organism>
<feature type="region of interest" description="Disordered" evidence="1">
    <location>
        <begin position="2096"/>
        <end position="2118"/>
    </location>
</feature>
<accession>A0ABQ9YJL8</accession>
<comment type="caution">
    <text evidence="2">The sequence shown here is derived from an EMBL/GenBank/DDBJ whole genome shotgun (WGS) entry which is preliminary data.</text>
</comment>
<feature type="compositionally biased region" description="Basic and acidic residues" evidence="1">
    <location>
        <begin position="2099"/>
        <end position="2118"/>
    </location>
</feature>
<proteinExistence type="predicted"/>
<name>A0ABQ9YJL8_9EUKA</name>
<sequence>MEPSYSQPSPAPSDFSLDDLLQLIEKLEGNDFENGERNKHLDEDRKRLDEMFQRLQHDKAKQTQIFNQMNEIIEKQQRERGKGRNTHSGFSLLPDGYILFSGSQLKNHTEIISTPMLFRPVYNPIICILLKFILQHFATKEHPSHPGALFCISGDQGVGKTSLMQILMSTLSDLSIAFDYHKLDDYNHPDEFETKIGTDGEVKFFSTKMYCYNSKLFIHIHDDSPPPKCIEPGHLYLIFTSPDQKRLQCPQLRPGQICYTFRLPTFSLAENAVAMVGCSPTVPFSLLSPVDMELRKEEQQILISIEKDQVERAAKVPFEIPDIPITSQQESAKTHLKAIAKYKGDFMFGLNAFLFNFMKHLVTRTERNPNNRCMTLFLNDVVQMRTRPTDPSPTKDTPSSKPNRLHWATAVKTLTENFQSIDDGLGNVTTPNFSEMTNTPESIETLIKWHVGREADIDPFSVSLCRAILESRNLRTEQERISVIVDWLINNLDIHSERSDERTSFVKYLLRKVVLSDWNDPRTPNNRSRKMSSKRRRSLKLNTAKTESLFHHAMTSEPPHFTIQSEIERLSASIRKANLTGHSVTSVSPTSKDLLTSQIARLKERVKEPDILNIAFSRKVREEANDIWKMEGFPIKERRHHLIGTLIDNLVTPSSFDSHQHFLPSLFVQSESIDRLDIDLRDSLACLLTKSSEKASSEAQLQFIVDELLLHILYTQTDESRPSTAESNSPIYQREMACLACDLLTMIVNLQHETVETRLESVRKEIGEVRDRLSFVLLMTKFYHIARNMNILVTPHSILKGLSQRTKSTPQVGLIKESLRVFRRNLRDIGLSEWVQTATKTSLELIDTPETDCVKDDEEPPTRKMQLEERVVDTVTPSILKNVNGVIKEFFAAHENGHNPVDNPKWLAIVRSMMSTILYLIDAGMSRHEIVARCARLGELLEAVYEAHKTHLQSVADYSIHQAVPDDQHAADYVNDLTIFSTHFNAIQDDAPFLMSSETPRPDPDVEAVKTLQLPRTLQMNPESQNRLERMSIALFSRNLLWFLEMEEDLPFDDECYISQFITEFLDDGNPRDVVHRSFVDFMNMTGLLSQLNFGLKREEFLERLTNENAAEESGTCTLQKMRESPSLLDNNNTMVFSASHDFFKHPDHLAQYYVLDDQRQPFLQLLTRQVGVHLLLWASTELLFKAAQGAASHDSETEKTASSLNVARASIFGPSPRWLASTDAQTSSGMSFLWDGVLDSEDYYALWSPDESNHSQRMSFNTDRSSLVPVLPDFKKQNRPHTPLNAVYSLMGKKTAYSIERMGPHISFVAVSPFVEQIMQSEVIAAIARMTVHSSEEKHFSSYTPVLETKKTQTVTSMPMLTFPKLSNRSVHGSTFPQTPSETKRGETDFYFEEVLQKMILRNSSGFDALIVSRGNDATRETVFMPIQASKSITHLEMQVGMVLIQQLLFQVMCHLEPSERIVALFNSPKRPRTRYCRTEEREKPLPWRTGILGFHMVSSTLQFDEKSLKHMPSILRHRNHPLVTTLAETHSTMTTRDITDTLFADLGHYPTFSTEFDPWTTTLSSVNDLTDHYLTLPFQWKAFYDLFWRSSTYASTTNDKDIATAVNEKTAKDWLDRMVRRTMQELNRVGVRPDDLGESETVRIKTFSSFVLSTTISCRRNELLNPTKIPPTNADDTGFVELVQSLIGRLEFDSLGDIPTSLSNDSPTLTTSISDQRLRSLDKLCRQPCVETRLHIVTRIMSNHAMKRVSSPAQEYLSVLQSEKDGGVFRVPARNNLSAILHRGTVLLDNISPLSDIDTTSTSEQNLPRLTSSPLPPNQSTTQLSTPPSTSPIVSEPPPLSKTLRIPLHSFVLAKYGFSDSIPALYKLTQDQVKKAVTNVTPAPLSRWHPRRVVVDPSLLPQHLPQADSLSLFTTFVHRLFDDAFIPVTTTLSTEIADLQLETFLLSQIRMIESTLSSVDLENHDELQYLVCQLASIQTSDQTSIIFSLLPAIRSSLKEFQLDAPSKIVLKAVESIESFKHSPTLVFAKSGSDFFTSPNTTGLDGVDTTTESRAFPIAFSTGYKETDLREEMKDVFEPLTRLLPDDFPTGRPSLIHVDNEGIKESRKTSSSKNEAEDKARAIVNSAILRMGATSTTPLFVFVVDKDLPDHESLPMSLLSSDSSVGCGMMRQRSLADILWILFLTRISREVMTLPLNTSINSEDFSYDVIHFLSNVL</sequence>
<dbReference type="EMBL" id="JARBJD010000004">
    <property type="protein sequence ID" value="KAK2963962.1"/>
    <property type="molecule type" value="Genomic_DNA"/>
</dbReference>
<feature type="region of interest" description="Disordered" evidence="1">
    <location>
        <begin position="1801"/>
        <end position="1841"/>
    </location>
</feature>
<gene>
    <name evidence="2" type="ORF">BLNAU_1039</name>
</gene>
<protein>
    <submittedName>
        <fullName evidence="2">Uncharacterized protein</fullName>
    </submittedName>
</protein>
<keyword evidence="3" id="KW-1185">Reference proteome</keyword>
<reference evidence="2 3" key="1">
    <citation type="journal article" date="2022" name="bioRxiv">
        <title>Genomics of Preaxostyla Flagellates Illuminates Evolutionary Transitions and the Path Towards Mitochondrial Loss.</title>
        <authorList>
            <person name="Novak L.V.F."/>
            <person name="Treitli S.C."/>
            <person name="Pyrih J."/>
            <person name="Halakuc P."/>
            <person name="Pipaliya S.V."/>
            <person name="Vacek V."/>
            <person name="Brzon O."/>
            <person name="Soukal P."/>
            <person name="Eme L."/>
            <person name="Dacks J.B."/>
            <person name="Karnkowska A."/>
            <person name="Elias M."/>
            <person name="Hampl V."/>
        </authorList>
    </citation>
    <scope>NUCLEOTIDE SEQUENCE [LARGE SCALE GENOMIC DNA]</scope>
    <source>
        <strain evidence="2">NAU3</strain>
        <tissue evidence="2">Gut</tissue>
    </source>
</reference>
<feature type="compositionally biased region" description="Low complexity" evidence="1">
    <location>
        <begin position="1820"/>
        <end position="1834"/>
    </location>
</feature>
<evidence type="ECO:0000313" key="3">
    <source>
        <dbReference type="Proteomes" id="UP001281761"/>
    </source>
</evidence>
<evidence type="ECO:0000256" key="1">
    <source>
        <dbReference type="SAM" id="MobiDB-lite"/>
    </source>
</evidence>